<accession>A0A8H3YKF2</accession>
<feature type="domain" description="Beta-xylosidase C-terminal Concanavalin A-like" evidence="1">
    <location>
        <begin position="31"/>
        <end position="209"/>
    </location>
</feature>
<dbReference type="Gene3D" id="2.60.120.200">
    <property type="match status" value="1"/>
</dbReference>
<comment type="caution">
    <text evidence="2">The sequence shown here is derived from an EMBL/GenBank/DDBJ whole genome shotgun (WGS) entry which is preliminary data.</text>
</comment>
<dbReference type="AlphaFoldDB" id="A0A8H3YKF2"/>
<dbReference type="InterPro" id="IPR041542">
    <property type="entry name" value="GH43_C2"/>
</dbReference>
<evidence type="ECO:0000313" key="2">
    <source>
        <dbReference type="EMBL" id="GHJ90476.1"/>
    </source>
</evidence>
<keyword evidence="3" id="KW-1185">Reference proteome</keyword>
<dbReference type="InterPro" id="IPR013320">
    <property type="entry name" value="ConA-like_dom_sf"/>
</dbReference>
<name>A0A8H3YKF2_9TREE</name>
<evidence type="ECO:0000259" key="1">
    <source>
        <dbReference type="Pfam" id="PF17851"/>
    </source>
</evidence>
<organism evidence="2 3">
    <name type="scientific">Naganishia liquefaciens</name>
    <dbReference type="NCBI Taxonomy" id="104408"/>
    <lineage>
        <taxon>Eukaryota</taxon>
        <taxon>Fungi</taxon>
        <taxon>Dikarya</taxon>
        <taxon>Basidiomycota</taxon>
        <taxon>Agaricomycotina</taxon>
        <taxon>Tremellomycetes</taxon>
        <taxon>Filobasidiales</taxon>
        <taxon>Filobasidiaceae</taxon>
        <taxon>Naganishia</taxon>
    </lineage>
</organism>
<dbReference type="EMBL" id="BLZA01000058">
    <property type="protein sequence ID" value="GHJ90476.1"/>
    <property type="molecule type" value="Genomic_DNA"/>
</dbReference>
<dbReference type="OrthoDB" id="2139957at2759"/>
<dbReference type="Proteomes" id="UP000620104">
    <property type="component" value="Unassembled WGS sequence"/>
</dbReference>
<protein>
    <recommendedName>
        <fullName evidence="1">Beta-xylosidase C-terminal Concanavalin A-like domain-containing protein</fullName>
    </recommendedName>
</protein>
<dbReference type="SUPFAM" id="SSF49899">
    <property type="entry name" value="Concanavalin A-like lectins/glucanases"/>
    <property type="match status" value="1"/>
</dbReference>
<proteinExistence type="predicted"/>
<dbReference type="Pfam" id="PF17851">
    <property type="entry name" value="GH43_C2"/>
    <property type="match status" value="1"/>
</dbReference>
<evidence type="ECO:0000313" key="3">
    <source>
        <dbReference type="Proteomes" id="UP000620104"/>
    </source>
</evidence>
<reference evidence="2" key="1">
    <citation type="submission" date="2020-07" db="EMBL/GenBank/DDBJ databases">
        <title>Draft Genome Sequence of a Deep-Sea Yeast, Naganishia (Cryptococcus) liquefaciens strain N6.</title>
        <authorList>
            <person name="Han Y.W."/>
            <person name="Kajitani R."/>
            <person name="Morimoto H."/>
            <person name="Parhat M."/>
            <person name="Tsubouchi H."/>
            <person name="Bakenova O."/>
            <person name="Ogata M."/>
            <person name="Argunhan B."/>
            <person name="Aoki R."/>
            <person name="Kajiwara S."/>
            <person name="Itoh T."/>
            <person name="Iwasaki H."/>
        </authorList>
    </citation>
    <scope>NUCLEOTIDE SEQUENCE</scope>
    <source>
        <strain evidence="2">N6</strain>
    </source>
</reference>
<sequence length="221" mass="25138">MQTSKQEPGCRTIRQSRWRFDLWSGEPKQSQQKCRLALYGNCYRFKDDECLSMLLRKQTALGGEWRVNVEFEPALVAEEAGTTVWWSKHCYASVGIRGLGDEENPEGSVRSKAVVFRFPDRSLPEEDVFQEISIPWTATTLQVKIACHSLQYDFYIRQDADKDWHQVGSMKAKVLTRTRVYDSFCTGTMIGIYALGSPNRPCLQPALFDGVVWKGVRGGGP</sequence>
<gene>
    <name evidence="2" type="ORF">NliqN6_6878</name>
</gene>